<dbReference type="EMBL" id="KV745749">
    <property type="protein sequence ID" value="OCK73505.1"/>
    <property type="molecule type" value="Genomic_DNA"/>
</dbReference>
<dbReference type="Gene3D" id="1.25.40.10">
    <property type="entry name" value="Tetratricopeptide repeat domain"/>
    <property type="match status" value="1"/>
</dbReference>
<evidence type="ECO:0000259" key="3">
    <source>
        <dbReference type="Pfam" id="PF25000"/>
    </source>
</evidence>
<feature type="domain" description="NB-ARC" evidence="2">
    <location>
        <begin position="28"/>
        <end position="132"/>
    </location>
</feature>
<feature type="domain" description="DUF7779" evidence="3">
    <location>
        <begin position="296"/>
        <end position="394"/>
    </location>
</feature>
<dbReference type="InterPro" id="IPR056681">
    <property type="entry name" value="DUF7779"/>
</dbReference>
<dbReference type="OrthoDB" id="20872at2759"/>
<organism evidence="4 5">
    <name type="scientific">Lepidopterella palustris CBS 459.81</name>
    <dbReference type="NCBI Taxonomy" id="1314670"/>
    <lineage>
        <taxon>Eukaryota</taxon>
        <taxon>Fungi</taxon>
        <taxon>Dikarya</taxon>
        <taxon>Ascomycota</taxon>
        <taxon>Pezizomycotina</taxon>
        <taxon>Dothideomycetes</taxon>
        <taxon>Pleosporomycetidae</taxon>
        <taxon>Mytilinidiales</taxon>
        <taxon>Argynnaceae</taxon>
        <taxon>Lepidopterella</taxon>
    </lineage>
</organism>
<dbReference type="InterPro" id="IPR002182">
    <property type="entry name" value="NB-ARC"/>
</dbReference>
<proteinExistence type="predicted"/>
<feature type="region of interest" description="Disordered" evidence="1">
    <location>
        <begin position="321"/>
        <end position="353"/>
    </location>
</feature>
<dbReference type="PANTHER" id="PTHR46082">
    <property type="entry name" value="ATP/GTP-BINDING PROTEIN-RELATED"/>
    <property type="match status" value="1"/>
</dbReference>
<dbReference type="PANTHER" id="PTHR46082:SF6">
    <property type="entry name" value="AAA+ ATPASE DOMAIN-CONTAINING PROTEIN-RELATED"/>
    <property type="match status" value="1"/>
</dbReference>
<evidence type="ECO:0008006" key="6">
    <source>
        <dbReference type="Google" id="ProtNLM"/>
    </source>
</evidence>
<dbReference type="Pfam" id="PF00931">
    <property type="entry name" value="NB-ARC"/>
    <property type="match status" value="1"/>
</dbReference>
<dbReference type="InterPro" id="IPR011990">
    <property type="entry name" value="TPR-like_helical_dom_sf"/>
</dbReference>
<dbReference type="Proteomes" id="UP000250266">
    <property type="component" value="Unassembled WGS sequence"/>
</dbReference>
<evidence type="ECO:0000256" key="1">
    <source>
        <dbReference type="SAM" id="MobiDB-lite"/>
    </source>
</evidence>
<reference evidence="4 5" key="1">
    <citation type="journal article" date="2016" name="Nat. Commun.">
        <title>Ectomycorrhizal ecology is imprinted in the genome of the dominant symbiotic fungus Cenococcum geophilum.</title>
        <authorList>
            <consortium name="DOE Joint Genome Institute"/>
            <person name="Peter M."/>
            <person name="Kohler A."/>
            <person name="Ohm R.A."/>
            <person name="Kuo A."/>
            <person name="Krutzmann J."/>
            <person name="Morin E."/>
            <person name="Arend M."/>
            <person name="Barry K.W."/>
            <person name="Binder M."/>
            <person name="Choi C."/>
            <person name="Clum A."/>
            <person name="Copeland A."/>
            <person name="Grisel N."/>
            <person name="Haridas S."/>
            <person name="Kipfer T."/>
            <person name="LaButti K."/>
            <person name="Lindquist E."/>
            <person name="Lipzen A."/>
            <person name="Maire R."/>
            <person name="Meier B."/>
            <person name="Mihaltcheva S."/>
            <person name="Molinier V."/>
            <person name="Murat C."/>
            <person name="Poggeler S."/>
            <person name="Quandt C.A."/>
            <person name="Sperisen C."/>
            <person name="Tritt A."/>
            <person name="Tisserant E."/>
            <person name="Crous P.W."/>
            <person name="Henrissat B."/>
            <person name="Nehls U."/>
            <person name="Egli S."/>
            <person name="Spatafora J.W."/>
            <person name="Grigoriev I.V."/>
            <person name="Martin F.M."/>
        </authorList>
    </citation>
    <scope>NUCLEOTIDE SEQUENCE [LARGE SCALE GENOMIC DNA]</scope>
    <source>
        <strain evidence="4 5">CBS 459.81</strain>
    </source>
</reference>
<protein>
    <recommendedName>
        <fullName evidence="6">NB-ARC domain-containing protein</fullName>
    </recommendedName>
</protein>
<name>A0A8E2J8R5_9PEZI</name>
<dbReference type="Pfam" id="PF25000">
    <property type="entry name" value="DUF7779"/>
    <property type="match status" value="1"/>
</dbReference>
<accession>A0A8E2J8R5</accession>
<feature type="non-terminal residue" evidence="4">
    <location>
        <position position="1"/>
    </location>
</feature>
<gene>
    <name evidence="4" type="ORF">K432DRAFT_267649</name>
</gene>
<dbReference type="AlphaFoldDB" id="A0A8E2J8R5"/>
<evidence type="ECO:0000259" key="2">
    <source>
        <dbReference type="Pfam" id="PF00931"/>
    </source>
</evidence>
<feature type="non-terminal residue" evidence="4">
    <location>
        <position position="518"/>
    </location>
</feature>
<dbReference type="Gene3D" id="3.40.50.300">
    <property type="entry name" value="P-loop containing nucleotide triphosphate hydrolases"/>
    <property type="match status" value="1"/>
</dbReference>
<evidence type="ECO:0000313" key="5">
    <source>
        <dbReference type="Proteomes" id="UP000250266"/>
    </source>
</evidence>
<keyword evidence="5" id="KW-1185">Reference proteome</keyword>
<sequence length="518" mass="58356">ERPETPPNPLSTVPFPRDPDYVDRWSLLDQIHEKLSVPASRVALVGLGGVGKSQLAIEYTYRVRDKSQDTWVFWVHGSNAARFEQSFREIADQVKIPSRTNPKANIVKLVHDWLRDKRREKWVLILDNVDNADFLLTAQTASQEAQQGGLSSGSAQPLFQYLPLSATGSILITTRDRGTALKLVEESNIITVEPMDTGQALALCEKKLGIQSDKSDIAELAAALEFMPLAIVQAAAYIKERAQRCSVRQYIEKLRKGDKAITSLLNYDGGHLRRDWEAKNSIIMTWQISFNYILKTRRSAADLLSLMSFFDPQGIPEALLRDQGGTGNRYKGSGVDSENNEERDGEDSALDSSVDNGFEDDILTLRNYSFISFTTDATTFEMHGLVQLATRKWLEGQGQLEIWKKRYITNLCREFPTGQYQNWAKCGVLFPHAKLALAQQPEGGESLEEWALLLYNAAWYAWQQGSASNAEKMSVSSMDVRKKLLGKEQEETLSSMEMVALAYNLEGRWKEAEELEVQ</sequence>
<dbReference type="InterPro" id="IPR053137">
    <property type="entry name" value="NLR-like"/>
</dbReference>
<feature type="compositionally biased region" description="Acidic residues" evidence="1">
    <location>
        <begin position="338"/>
        <end position="349"/>
    </location>
</feature>
<evidence type="ECO:0000313" key="4">
    <source>
        <dbReference type="EMBL" id="OCK73505.1"/>
    </source>
</evidence>
<dbReference type="InterPro" id="IPR027417">
    <property type="entry name" value="P-loop_NTPase"/>
</dbReference>
<dbReference type="SUPFAM" id="SSF52540">
    <property type="entry name" value="P-loop containing nucleoside triphosphate hydrolases"/>
    <property type="match status" value="1"/>
</dbReference>